<dbReference type="PIRSF" id="PIRSF005962">
    <property type="entry name" value="Pept_M20D_amidohydro"/>
    <property type="match status" value="1"/>
</dbReference>
<keyword evidence="2" id="KW-0479">Metal-binding</keyword>
<dbReference type="FunFam" id="3.30.70.360:FF:000001">
    <property type="entry name" value="N-acetyldiaminopimelate deacetylase"/>
    <property type="match status" value="1"/>
</dbReference>
<dbReference type="RefSeq" id="WP_121575296.1">
    <property type="nucleotide sequence ID" value="NZ_MJLZ01000024.1"/>
</dbReference>
<dbReference type="InterPro" id="IPR033846">
    <property type="entry name" value="YxeP-like"/>
</dbReference>
<dbReference type="OrthoDB" id="9777385at2"/>
<dbReference type="GO" id="GO:0019877">
    <property type="term" value="P:diaminopimelate biosynthetic process"/>
    <property type="evidence" value="ECO:0007669"/>
    <property type="project" value="UniProtKB-ARBA"/>
</dbReference>
<keyword evidence="1 4" id="KW-0378">Hydrolase</keyword>
<comment type="cofactor">
    <cofactor evidence="2">
        <name>Mn(2+)</name>
        <dbReference type="ChEBI" id="CHEBI:29035"/>
    </cofactor>
    <text evidence="2">The Mn(2+) ion enhances activity.</text>
</comment>
<dbReference type="PANTHER" id="PTHR11014">
    <property type="entry name" value="PEPTIDASE M20 FAMILY MEMBER"/>
    <property type="match status" value="1"/>
</dbReference>
<proteinExistence type="predicted"/>
<gene>
    <name evidence="4" type="ORF">BIY29_11325</name>
</gene>
<feature type="domain" description="Peptidase M20 dimerisation" evidence="3">
    <location>
        <begin position="185"/>
        <end position="277"/>
    </location>
</feature>
<feature type="binding site" evidence="2">
    <location>
        <position position="102"/>
    </location>
    <ligand>
        <name>Mn(2+)</name>
        <dbReference type="ChEBI" id="CHEBI:29035"/>
        <label>2</label>
    </ligand>
</feature>
<dbReference type="Pfam" id="PF01546">
    <property type="entry name" value="Peptidase_M20"/>
    <property type="match status" value="1"/>
</dbReference>
<feature type="binding site" evidence="2">
    <location>
        <position position="138"/>
    </location>
    <ligand>
        <name>Mn(2+)</name>
        <dbReference type="ChEBI" id="CHEBI:29035"/>
        <label>2</label>
    </ligand>
</feature>
<dbReference type="AlphaFoldDB" id="A0A421DMQ6"/>
<feature type="binding site" evidence="2">
    <location>
        <position position="354"/>
    </location>
    <ligand>
        <name>Mn(2+)</name>
        <dbReference type="ChEBI" id="CHEBI:29035"/>
        <label>2</label>
    </ligand>
</feature>
<feature type="binding site" evidence="2">
    <location>
        <position position="162"/>
    </location>
    <ligand>
        <name>Mn(2+)</name>
        <dbReference type="ChEBI" id="CHEBI:29035"/>
        <label>2</label>
    </ligand>
</feature>
<feature type="binding site" evidence="2">
    <location>
        <position position="104"/>
    </location>
    <ligand>
        <name>Mn(2+)</name>
        <dbReference type="ChEBI" id="CHEBI:29035"/>
        <label>2</label>
    </ligand>
</feature>
<protein>
    <submittedName>
        <fullName evidence="4">Hydrolase</fullName>
    </submittedName>
</protein>
<dbReference type="InterPro" id="IPR017439">
    <property type="entry name" value="Amidohydrolase"/>
</dbReference>
<name>A0A421DMQ6_9GAMM</name>
<dbReference type="SUPFAM" id="SSF53187">
    <property type="entry name" value="Zn-dependent exopeptidases"/>
    <property type="match status" value="1"/>
</dbReference>
<dbReference type="PANTHER" id="PTHR11014:SF63">
    <property type="entry name" value="METALLOPEPTIDASE, PUTATIVE (AFU_ORTHOLOGUE AFUA_6G09600)-RELATED"/>
    <property type="match status" value="1"/>
</dbReference>
<dbReference type="InterPro" id="IPR011650">
    <property type="entry name" value="Peptidase_M20_dimer"/>
</dbReference>
<evidence type="ECO:0000256" key="1">
    <source>
        <dbReference type="ARBA" id="ARBA00022801"/>
    </source>
</evidence>
<dbReference type="Pfam" id="PF07687">
    <property type="entry name" value="M20_dimer"/>
    <property type="match status" value="1"/>
</dbReference>
<evidence type="ECO:0000259" key="3">
    <source>
        <dbReference type="Pfam" id="PF07687"/>
    </source>
</evidence>
<reference evidence="4 5" key="1">
    <citation type="submission" date="2016-09" db="EMBL/GenBank/DDBJ databases">
        <authorList>
            <person name="Doonan J."/>
            <person name="Pachebat J.A."/>
            <person name="Golyshin P.N."/>
            <person name="Denman S."/>
            <person name="Mcdonald J.E."/>
        </authorList>
    </citation>
    <scope>NUCLEOTIDE SEQUENCE [LARGE SCALE GENOMIC DNA]</scope>
    <source>
        <strain evidence="4 5">NCPPB 3934</strain>
    </source>
</reference>
<keyword evidence="5" id="KW-1185">Reference proteome</keyword>
<dbReference type="GO" id="GO:0046872">
    <property type="term" value="F:metal ion binding"/>
    <property type="evidence" value="ECO:0007669"/>
    <property type="project" value="UniProtKB-KW"/>
</dbReference>
<dbReference type="InterPro" id="IPR002933">
    <property type="entry name" value="Peptidase_M20"/>
</dbReference>
<dbReference type="GO" id="GO:0050118">
    <property type="term" value="F:N-acetyldiaminopimelate deacetylase activity"/>
    <property type="evidence" value="ECO:0007669"/>
    <property type="project" value="UniProtKB-ARBA"/>
</dbReference>
<dbReference type="Proteomes" id="UP000285648">
    <property type="component" value="Unassembled WGS sequence"/>
</dbReference>
<dbReference type="InterPro" id="IPR036264">
    <property type="entry name" value="Bact_exopeptidase_dim_dom"/>
</dbReference>
<evidence type="ECO:0000313" key="5">
    <source>
        <dbReference type="Proteomes" id="UP000285648"/>
    </source>
</evidence>
<dbReference type="Gene3D" id="3.30.70.360">
    <property type="match status" value="1"/>
</dbReference>
<dbReference type="SUPFAM" id="SSF55031">
    <property type="entry name" value="Bacterial exopeptidase dimerisation domain"/>
    <property type="match status" value="1"/>
</dbReference>
<dbReference type="Gene3D" id="3.40.630.10">
    <property type="entry name" value="Zn peptidases"/>
    <property type="match status" value="1"/>
</dbReference>
<evidence type="ECO:0000256" key="2">
    <source>
        <dbReference type="PIRSR" id="PIRSR005962-1"/>
    </source>
</evidence>
<dbReference type="CDD" id="cd05669">
    <property type="entry name" value="M20_Acy1_YxeP-like"/>
    <property type="match status" value="1"/>
</dbReference>
<sequence length="406" mass="44291">MAENIHCRDALLDQQLITWRRELHQYPELSNQEHQTTLKITQWLKQRNIRLLPLALTSGVVAELGNGPGPIVALRADIDALPIDELTDVGFRSQHSGVMHACGHDFHAAVMLGAACLLKKCEQKLPGKVRILFQPAEEVSTGAQQLIQAGALNDISAIFGLHNAPELPAGTFATRSGAFYANVDRFTISITGKGAHAAKPEEGIDSIVTACNIVNALQTLPSRSFSSLESLVISITRIQGGNTWNVLPQTVELEGTVRTYNTRIREQIPARIEQLINGITLALGAKAQLDWQPGPPSVVNTPYWADFSKKIAQDAGYQVENAELQMSGEDFALYLQQVPGTFVSIGSNSEFGLHHPQFNPDESAIPPAARYFAQLAEAALHQQEALNNASHPTAQHNDRRSKNISV</sequence>
<evidence type="ECO:0000313" key="4">
    <source>
        <dbReference type="EMBL" id="RLM22817.1"/>
    </source>
</evidence>
<comment type="caution">
    <text evidence="4">The sequence shown here is derived from an EMBL/GenBank/DDBJ whole genome shotgun (WGS) entry which is preliminary data.</text>
</comment>
<organism evidence="4 5">
    <name type="scientific">Brenneria alni</name>
    <dbReference type="NCBI Taxonomy" id="71656"/>
    <lineage>
        <taxon>Bacteria</taxon>
        <taxon>Pseudomonadati</taxon>
        <taxon>Pseudomonadota</taxon>
        <taxon>Gammaproteobacteria</taxon>
        <taxon>Enterobacterales</taxon>
        <taxon>Pectobacteriaceae</taxon>
        <taxon>Brenneria</taxon>
    </lineage>
</organism>
<keyword evidence="2" id="KW-0464">Manganese</keyword>
<dbReference type="EMBL" id="MJLZ01000024">
    <property type="protein sequence ID" value="RLM22817.1"/>
    <property type="molecule type" value="Genomic_DNA"/>
</dbReference>
<dbReference type="NCBIfam" id="TIGR01891">
    <property type="entry name" value="amidohydrolases"/>
    <property type="match status" value="1"/>
</dbReference>
<accession>A0A421DMQ6</accession>